<feature type="region of interest" description="Disordered" evidence="1">
    <location>
        <begin position="1"/>
        <end position="347"/>
    </location>
</feature>
<gene>
    <name evidence="2" type="ORF">K435DRAFT_100257</name>
</gene>
<feature type="compositionally biased region" description="Basic and acidic residues" evidence="1">
    <location>
        <begin position="108"/>
        <end position="126"/>
    </location>
</feature>
<evidence type="ECO:0000313" key="3">
    <source>
        <dbReference type="Proteomes" id="UP000297245"/>
    </source>
</evidence>
<organism evidence="2 3">
    <name type="scientific">Dendrothele bispora (strain CBS 962.96)</name>
    <dbReference type="NCBI Taxonomy" id="1314807"/>
    <lineage>
        <taxon>Eukaryota</taxon>
        <taxon>Fungi</taxon>
        <taxon>Dikarya</taxon>
        <taxon>Basidiomycota</taxon>
        <taxon>Agaricomycotina</taxon>
        <taxon>Agaricomycetes</taxon>
        <taxon>Agaricomycetidae</taxon>
        <taxon>Agaricales</taxon>
        <taxon>Agaricales incertae sedis</taxon>
        <taxon>Dendrothele</taxon>
    </lineage>
</organism>
<feature type="compositionally biased region" description="Basic and acidic residues" evidence="1">
    <location>
        <begin position="168"/>
        <end position="177"/>
    </location>
</feature>
<accession>A0A4S8M3H0</accession>
<keyword evidence="3" id="KW-1185">Reference proteome</keyword>
<dbReference type="AlphaFoldDB" id="A0A4S8M3H0"/>
<reference evidence="2 3" key="1">
    <citation type="journal article" date="2019" name="Nat. Ecol. Evol.">
        <title>Megaphylogeny resolves global patterns of mushroom evolution.</title>
        <authorList>
            <person name="Varga T."/>
            <person name="Krizsan K."/>
            <person name="Foldi C."/>
            <person name="Dima B."/>
            <person name="Sanchez-Garcia M."/>
            <person name="Sanchez-Ramirez S."/>
            <person name="Szollosi G.J."/>
            <person name="Szarkandi J.G."/>
            <person name="Papp V."/>
            <person name="Albert L."/>
            <person name="Andreopoulos W."/>
            <person name="Angelini C."/>
            <person name="Antonin V."/>
            <person name="Barry K.W."/>
            <person name="Bougher N.L."/>
            <person name="Buchanan P."/>
            <person name="Buyck B."/>
            <person name="Bense V."/>
            <person name="Catcheside P."/>
            <person name="Chovatia M."/>
            <person name="Cooper J."/>
            <person name="Damon W."/>
            <person name="Desjardin D."/>
            <person name="Finy P."/>
            <person name="Geml J."/>
            <person name="Haridas S."/>
            <person name="Hughes K."/>
            <person name="Justo A."/>
            <person name="Karasinski D."/>
            <person name="Kautmanova I."/>
            <person name="Kiss B."/>
            <person name="Kocsube S."/>
            <person name="Kotiranta H."/>
            <person name="LaButti K.M."/>
            <person name="Lechner B.E."/>
            <person name="Liimatainen K."/>
            <person name="Lipzen A."/>
            <person name="Lukacs Z."/>
            <person name="Mihaltcheva S."/>
            <person name="Morgado L.N."/>
            <person name="Niskanen T."/>
            <person name="Noordeloos M.E."/>
            <person name="Ohm R.A."/>
            <person name="Ortiz-Santana B."/>
            <person name="Ovrebo C."/>
            <person name="Racz N."/>
            <person name="Riley R."/>
            <person name="Savchenko A."/>
            <person name="Shiryaev A."/>
            <person name="Soop K."/>
            <person name="Spirin V."/>
            <person name="Szebenyi C."/>
            <person name="Tomsovsky M."/>
            <person name="Tulloss R.E."/>
            <person name="Uehling J."/>
            <person name="Grigoriev I.V."/>
            <person name="Vagvolgyi C."/>
            <person name="Papp T."/>
            <person name="Martin F.M."/>
            <person name="Miettinen O."/>
            <person name="Hibbett D.S."/>
            <person name="Nagy L.G."/>
        </authorList>
    </citation>
    <scope>NUCLEOTIDE SEQUENCE [LARGE SCALE GENOMIC DNA]</scope>
    <source>
        <strain evidence="2 3">CBS 962.96</strain>
    </source>
</reference>
<protein>
    <submittedName>
        <fullName evidence="2">Uncharacterized protein</fullName>
    </submittedName>
</protein>
<proteinExistence type="predicted"/>
<evidence type="ECO:0000256" key="1">
    <source>
        <dbReference type="SAM" id="MobiDB-lite"/>
    </source>
</evidence>
<evidence type="ECO:0000313" key="2">
    <source>
        <dbReference type="EMBL" id="THU96243.1"/>
    </source>
</evidence>
<feature type="compositionally biased region" description="Basic residues" evidence="1">
    <location>
        <begin position="323"/>
        <end position="337"/>
    </location>
</feature>
<feature type="compositionally biased region" description="Basic and acidic residues" evidence="1">
    <location>
        <begin position="274"/>
        <end position="305"/>
    </location>
</feature>
<dbReference type="Proteomes" id="UP000297245">
    <property type="component" value="Unassembled WGS sequence"/>
</dbReference>
<name>A0A4S8M3H0_DENBC</name>
<dbReference type="EMBL" id="ML179181">
    <property type="protein sequence ID" value="THU96243.1"/>
    <property type="molecule type" value="Genomic_DNA"/>
</dbReference>
<feature type="compositionally biased region" description="Basic and acidic residues" evidence="1">
    <location>
        <begin position="190"/>
        <end position="201"/>
    </location>
</feature>
<feature type="compositionally biased region" description="Polar residues" evidence="1">
    <location>
        <begin position="80"/>
        <end position="106"/>
    </location>
</feature>
<sequence>MVPMKNARSRYGPNHEPADYEGPSGPKGVYPPEPEGSNHGKPMPSVYEREDDDRRGSNRPRRHSFTDEDTRSSYPEGENRSQWSPQSPQDHHYNSTNNFRSGSTPPASRERSHAEQRDRDHASDYGRRRHRSPERRRHDEPDLDENLPPDISDRHYRPRRRSSVDASDGLREQPQVERRRRPNSPPPAHLPERPRMEEPSRSSKPVKIRRPPSSQNQSSYERERERDAPQYNGSAAADHDVAMDDYTGAGPSDIEGDRPRHGGSLLDRLGGVDASRDYQQHTSLKDRVNVPAKRDLDEMDGHNRYPGEATGDQGSTGEDFSSKRAKKRHSKPKRGRPRGAGGASVYP</sequence>
<dbReference type="OrthoDB" id="548295at2759"/>
<feature type="compositionally biased region" description="Gly residues" evidence="1">
    <location>
        <begin position="338"/>
        <end position="347"/>
    </location>
</feature>